<evidence type="ECO:0000256" key="8">
    <source>
        <dbReference type="ARBA" id="ARBA00023141"/>
    </source>
</evidence>
<dbReference type="InterPro" id="IPR001468">
    <property type="entry name" value="Indole-3-GlycerolPSynthase_CS"/>
</dbReference>
<comment type="similarity">
    <text evidence="10">Belongs to the TrpC family.</text>
</comment>
<dbReference type="EMBL" id="SNYW01000014">
    <property type="protein sequence ID" value="TDQ77722.1"/>
    <property type="molecule type" value="Genomic_DNA"/>
</dbReference>
<dbReference type="InterPro" id="IPR013798">
    <property type="entry name" value="Indole-3-glycerol_P_synth_dom"/>
</dbReference>
<dbReference type="Proteomes" id="UP000295783">
    <property type="component" value="Unassembled WGS sequence"/>
</dbReference>
<accession>A0A4V3DDR0</accession>
<organism evidence="12 13">
    <name type="scientific">Dongia mobilis</name>
    <dbReference type="NCBI Taxonomy" id="578943"/>
    <lineage>
        <taxon>Bacteria</taxon>
        <taxon>Pseudomonadati</taxon>
        <taxon>Pseudomonadota</taxon>
        <taxon>Alphaproteobacteria</taxon>
        <taxon>Rhodospirillales</taxon>
        <taxon>Dongiaceae</taxon>
        <taxon>Dongia</taxon>
    </lineage>
</organism>
<dbReference type="PANTHER" id="PTHR22854">
    <property type="entry name" value="TRYPTOPHAN BIOSYNTHESIS PROTEIN"/>
    <property type="match status" value="1"/>
</dbReference>
<sequence length="274" mass="29725">MSDVLARICADKRQHIARRQAEVAPSEIRRLAEESRRSDPPRGFAARLEAVVKAGHFGLIAEIKKASPSKGLIRADFAPADLAAAYQTGGATCLSVLTDTPYFQGRDAYLGEARSAVDLPALRKDFMLEPYQVFEARAIGADCILLIMACLEDAQAAELEAIAFELGMDVLVEVHDAPEMERALRLRSRLIGVNNRNLKTLAVDLATTEQLAPMVPKDRLLVAESGLYATADLERMHRVGASIFLVGESLMREADVTAATRALLGRRSPLASAA</sequence>
<dbReference type="Gene3D" id="3.20.20.70">
    <property type="entry name" value="Aldolase class I"/>
    <property type="match status" value="1"/>
</dbReference>
<dbReference type="InterPro" id="IPR013785">
    <property type="entry name" value="Aldolase_TIM"/>
</dbReference>
<evidence type="ECO:0000256" key="3">
    <source>
        <dbReference type="ARBA" id="ARBA00012362"/>
    </source>
</evidence>
<evidence type="ECO:0000256" key="4">
    <source>
        <dbReference type="ARBA" id="ARBA00018080"/>
    </source>
</evidence>
<keyword evidence="13" id="KW-1185">Reference proteome</keyword>
<dbReference type="CDD" id="cd00331">
    <property type="entry name" value="IGPS"/>
    <property type="match status" value="1"/>
</dbReference>
<protein>
    <recommendedName>
        <fullName evidence="4 10">Indole-3-glycerol phosphate synthase</fullName>
        <shortName evidence="10">IGPS</shortName>
        <ecNumber evidence="3 10">4.1.1.48</ecNumber>
    </recommendedName>
</protein>
<gene>
    <name evidence="10" type="primary">trpC</name>
    <name evidence="12" type="ORF">A8950_3877</name>
</gene>
<dbReference type="SUPFAM" id="SSF51366">
    <property type="entry name" value="Ribulose-phoshate binding barrel"/>
    <property type="match status" value="1"/>
</dbReference>
<comment type="catalytic activity">
    <reaction evidence="1 10">
        <text>1-(2-carboxyphenylamino)-1-deoxy-D-ribulose 5-phosphate + H(+) = (1S,2R)-1-C-(indol-3-yl)glycerol 3-phosphate + CO2 + H2O</text>
        <dbReference type="Rhea" id="RHEA:23476"/>
        <dbReference type="ChEBI" id="CHEBI:15377"/>
        <dbReference type="ChEBI" id="CHEBI:15378"/>
        <dbReference type="ChEBI" id="CHEBI:16526"/>
        <dbReference type="ChEBI" id="CHEBI:58613"/>
        <dbReference type="ChEBI" id="CHEBI:58866"/>
        <dbReference type="EC" id="4.1.1.48"/>
    </reaction>
</comment>
<dbReference type="UniPathway" id="UPA00035">
    <property type="reaction ID" value="UER00043"/>
</dbReference>
<dbReference type="NCBIfam" id="NF001370">
    <property type="entry name" value="PRK00278.1-2"/>
    <property type="match status" value="1"/>
</dbReference>
<dbReference type="RefSeq" id="WP_133615297.1">
    <property type="nucleotide sequence ID" value="NZ_SNYW01000014.1"/>
</dbReference>
<evidence type="ECO:0000256" key="2">
    <source>
        <dbReference type="ARBA" id="ARBA00004696"/>
    </source>
</evidence>
<feature type="domain" description="Indole-3-glycerol phosphate synthase" evidence="11">
    <location>
        <begin position="5"/>
        <end position="263"/>
    </location>
</feature>
<comment type="pathway">
    <text evidence="2 10">Amino-acid biosynthesis; L-tryptophan biosynthesis; L-tryptophan from chorismate: step 4/5.</text>
</comment>
<dbReference type="PROSITE" id="PS00614">
    <property type="entry name" value="IGPS"/>
    <property type="match status" value="1"/>
</dbReference>
<dbReference type="GO" id="GO:0000162">
    <property type="term" value="P:L-tryptophan biosynthetic process"/>
    <property type="evidence" value="ECO:0007669"/>
    <property type="project" value="UniProtKB-UniRule"/>
</dbReference>
<evidence type="ECO:0000256" key="6">
    <source>
        <dbReference type="ARBA" id="ARBA00022793"/>
    </source>
</evidence>
<comment type="caution">
    <text evidence="12">The sequence shown here is derived from an EMBL/GenBank/DDBJ whole genome shotgun (WGS) entry which is preliminary data.</text>
</comment>
<proteinExistence type="inferred from homology"/>
<evidence type="ECO:0000256" key="7">
    <source>
        <dbReference type="ARBA" id="ARBA00022822"/>
    </source>
</evidence>
<evidence type="ECO:0000259" key="11">
    <source>
        <dbReference type="Pfam" id="PF00218"/>
    </source>
</evidence>
<evidence type="ECO:0000256" key="5">
    <source>
        <dbReference type="ARBA" id="ARBA00022605"/>
    </source>
</evidence>
<evidence type="ECO:0000256" key="9">
    <source>
        <dbReference type="ARBA" id="ARBA00023239"/>
    </source>
</evidence>
<dbReference type="InterPro" id="IPR045186">
    <property type="entry name" value="Indole-3-glycerol_P_synth"/>
</dbReference>
<dbReference type="GO" id="GO:0004425">
    <property type="term" value="F:indole-3-glycerol-phosphate synthase activity"/>
    <property type="evidence" value="ECO:0007669"/>
    <property type="project" value="UniProtKB-UniRule"/>
</dbReference>
<reference evidence="12 13" key="1">
    <citation type="submission" date="2019-03" db="EMBL/GenBank/DDBJ databases">
        <title>Genomic Encyclopedia of Type Strains, Phase III (KMG-III): the genomes of soil and plant-associated and newly described type strains.</title>
        <authorList>
            <person name="Whitman W."/>
        </authorList>
    </citation>
    <scope>NUCLEOTIDE SEQUENCE [LARGE SCALE GENOMIC DNA]</scope>
    <source>
        <strain evidence="12 13">CGMCC 1.7660</strain>
    </source>
</reference>
<keyword evidence="5 10" id="KW-0028">Amino-acid biosynthesis</keyword>
<dbReference type="NCBIfam" id="NF001373">
    <property type="entry name" value="PRK00278.1-6"/>
    <property type="match status" value="1"/>
</dbReference>
<dbReference type="PANTHER" id="PTHR22854:SF2">
    <property type="entry name" value="INDOLE-3-GLYCEROL-PHOSPHATE SYNTHASE"/>
    <property type="match status" value="1"/>
</dbReference>
<evidence type="ECO:0000313" key="12">
    <source>
        <dbReference type="EMBL" id="TDQ77722.1"/>
    </source>
</evidence>
<evidence type="ECO:0000313" key="13">
    <source>
        <dbReference type="Proteomes" id="UP000295783"/>
    </source>
</evidence>
<dbReference type="EC" id="4.1.1.48" evidence="3 10"/>
<dbReference type="GO" id="GO:0004640">
    <property type="term" value="F:phosphoribosylanthranilate isomerase activity"/>
    <property type="evidence" value="ECO:0007669"/>
    <property type="project" value="TreeGrafter"/>
</dbReference>
<dbReference type="NCBIfam" id="NF001377">
    <property type="entry name" value="PRK00278.2-4"/>
    <property type="match status" value="1"/>
</dbReference>
<keyword evidence="9 10" id="KW-0456">Lyase</keyword>
<dbReference type="Pfam" id="PF00218">
    <property type="entry name" value="IGPS"/>
    <property type="match status" value="1"/>
</dbReference>
<keyword evidence="6 10" id="KW-0210">Decarboxylase</keyword>
<dbReference type="InterPro" id="IPR011060">
    <property type="entry name" value="RibuloseP-bd_barrel"/>
</dbReference>
<evidence type="ECO:0000256" key="1">
    <source>
        <dbReference type="ARBA" id="ARBA00001633"/>
    </source>
</evidence>
<dbReference type="FunFam" id="3.20.20.70:FF:000024">
    <property type="entry name" value="Indole-3-glycerol phosphate synthase"/>
    <property type="match status" value="1"/>
</dbReference>
<keyword evidence="7 10" id="KW-0822">Tryptophan biosynthesis</keyword>
<dbReference type="HAMAP" id="MF_00134_B">
    <property type="entry name" value="IGPS_B"/>
    <property type="match status" value="1"/>
</dbReference>
<dbReference type="AlphaFoldDB" id="A0A4V3DDR0"/>
<name>A0A4V3DDR0_9PROT</name>
<dbReference type="OrthoDB" id="9804217at2"/>
<keyword evidence="8 10" id="KW-0057">Aromatic amino acid biosynthesis</keyword>
<evidence type="ECO:0000256" key="10">
    <source>
        <dbReference type="HAMAP-Rule" id="MF_00134"/>
    </source>
</evidence>